<sequence length="73" mass="8237">MALVTEWFWRVHGWKGLGLGVALWARDKAGLPACLIPYFHVIFLDSPGKVWTSDKILGIRGSASPSFMWIHLK</sequence>
<comment type="caution">
    <text evidence="1">The sequence shown here is derived from an EMBL/GenBank/DDBJ whole genome shotgun (WGS) entry which is preliminary data.</text>
</comment>
<protein>
    <submittedName>
        <fullName evidence="1">Uncharacterized protein</fullName>
    </submittedName>
</protein>
<accession>A0A420ZCV0</accession>
<reference evidence="1 2" key="1">
    <citation type="submission" date="2018-06" db="EMBL/GenBank/DDBJ databases">
        <title>Extensive metabolic versatility and redundancy in microbially diverse, dynamic hydrothermal sediments.</title>
        <authorList>
            <person name="Dombrowski N."/>
            <person name="Teske A."/>
            <person name="Baker B.J."/>
        </authorList>
    </citation>
    <scope>NUCLEOTIDE SEQUENCE [LARGE SCALE GENOMIC DNA]</scope>
    <source>
        <strain evidence="1">B79_G16</strain>
    </source>
</reference>
<dbReference type="Proteomes" id="UP000281261">
    <property type="component" value="Unassembled WGS sequence"/>
</dbReference>
<proteinExistence type="predicted"/>
<dbReference type="AlphaFoldDB" id="A0A420ZCV0"/>
<organism evidence="1 2">
    <name type="scientific">candidate division Kazan bacterium</name>
    <dbReference type="NCBI Taxonomy" id="2202143"/>
    <lineage>
        <taxon>Bacteria</taxon>
        <taxon>Bacteria division Kazan-3B-28</taxon>
    </lineage>
</organism>
<dbReference type="EMBL" id="QMNG01000010">
    <property type="protein sequence ID" value="RLC37181.1"/>
    <property type="molecule type" value="Genomic_DNA"/>
</dbReference>
<name>A0A420ZCV0_UNCK3</name>
<evidence type="ECO:0000313" key="1">
    <source>
        <dbReference type="EMBL" id="RLC37181.1"/>
    </source>
</evidence>
<evidence type="ECO:0000313" key="2">
    <source>
        <dbReference type="Proteomes" id="UP000281261"/>
    </source>
</evidence>
<gene>
    <name evidence="1" type="ORF">DRH29_02895</name>
</gene>